<dbReference type="InterPro" id="IPR015365">
    <property type="entry name" value="Elong-fact-P_C"/>
</dbReference>
<dbReference type="PANTHER" id="PTHR30053">
    <property type="entry name" value="ELONGATION FACTOR P"/>
    <property type="match status" value="1"/>
</dbReference>
<evidence type="ECO:0000256" key="1">
    <source>
        <dbReference type="ARBA" id="ARBA00009479"/>
    </source>
</evidence>
<organism evidence="5 6">
    <name type="scientific">Amphritea balenae</name>
    <dbReference type="NCBI Taxonomy" id="452629"/>
    <lineage>
        <taxon>Bacteria</taxon>
        <taxon>Pseudomonadati</taxon>
        <taxon>Pseudomonadota</taxon>
        <taxon>Gammaproteobacteria</taxon>
        <taxon>Oceanospirillales</taxon>
        <taxon>Oceanospirillaceae</taxon>
        <taxon>Amphritea</taxon>
    </lineage>
</organism>
<dbReference type="SUPFAM" id="SSF50249">
    <property type="entry name" value="Nucleic acid-binding proteins"/>
    <property type="match status" value="2"/>
</dbReference>
<dbReference type="InterPro" id="IPR020599">
    <property type="entry name" value="Transl_elong_fac_P/YeiP"/>
</dbReference>
<evidence type="ECO:0000259" key="4">
    <source>
        <dbReference type="SMART" id="SM01185"/>
    </source>
</evidence>
<keyword evidence="5" id="KW-0251">Elongation factor</keyword>
<dbReference type="InterPro" id="IPR001059">
    <property type="entry name" value="Transl_elong_P/YeiP_cen"/>
</dbReference>
<dbReference type="RefSeq" id="WP_124925557.1">
    <property type="nucleotide sequence ID" value="NZ_BMOH01000005.1"/>
</dbReference>
<dbReference type="PIRSF" id="PIRSF005901">
    <property type="entry name" value="EF-P"/>
    <property type="match status" value="1"/>
</dbReference>
<dbReference type="OrthoDB" id="5599402at2"/>
<dbReference type="InterPro" id="IPR011897">
    <property type="entry name" value="Transl_elong_p-like_YeiP"/>
</dbReference>
<sequence length="191" mass="21198">MPKASEIKRNMAVEMNGEAYIVRDIERSVPQGRSGGSLYRMRMYNAATNNKIDQTFKDSDMLNLADLVRRAATFSYSDGEEYVFMDSEDYSSYSLNKDTIEDELLFITEETPGLHVVIVNDIPVALDLPGAVELEIIETDPSIKGGSATARTKPAKLSTGLTVQVPEHISTGDRIKVNVEERKFTGRAEAK</sequence>
<dbReference type="FunFam" id="2.40.50.140:FF:000004">
    <property type="entry name" value="Elongation factor P"/>
    <property type="match status" value="1"/>
</dbReference>
<evidence type="ECO:0000313" key="5">
    <source>
        <dbReference type="EMBL" id="RRD00087.1"/>
    </source>
</evidence>
<dbReference type="SMART" id="SM01185">
    <property type="entry name" value="EFP"/>
    <property type="match status" value="1"/>
</dbReference>
<dbReference type="GO" id="GO:0043043">
    <property type="term" value="P:peptide biosynthetic process"/>
    <property type="evidence" value="ECO:0007669"/>
    <property type="project" value="InterPro"/>
</dbReference>
<dbReference type="NCBIfam" id="NF003392">
    <property type="entry name" value="PRK04542.1"/>
    <property type="match status" value="1"/>
</dbReference>
<keyword evidence="6" id="KW-1185">Reference proteome</keyword>
<dbReference type="NCBIfam" id="NF001810">
    <property type="entry name" value="PRK00529.1"/>
    <property type="match status" value="1"/>
</dbReference>
<dbReference type="HAMAP" id="MF_00646">
    <property type="entry name" value="EFP"/>
    <property type="match status" value="1"/>
</dbReference>
<dbReference type="GO" id="GO:0003746">
    <property type="term" value="F:translation elongation factor activity"/>
    <property type="evidence" value="ECO:0007669"/>
    <property type="project" value="UniProtKB-UniRule"/>
</dbReference>
<dbReference type="Pfam" id="PF08207">
    <property type="entry name" value="EFP_N"/>
    <property type="match status" value="1"/>
</dbReference>
<accession>A0A3P1SSB9</accession>
<dbReference type="AlphaFoldDB" id="A0A3P1SSB9"/>
<dbReference type="Pfam" id="PF09285">
    <property type="entry name" value="Elong-fact-P_C"/>
    <property type="match status" value="1"/>
</dbReference>
<proteinExistence type="inferred from homology"/>
<dbReference type="SMART" id="SM00841">
    <property type="entry name" value="Elong-fact-P_C"/>
    <property type="match status" value="1"/>
</dbReference>
<keyword evidence="5" id="KW-0648">Protein biosynthesis</keyword>
<dbReference type="GO" id="GO:0005829">
    <property type="term" value="C:cytosol"/>
    <property type="evidence" value="ECO:0007669"/>
    <property type="project" value="UniProtKB-ARBA"/>
</dbReference>
<name>A0A3P1SSB9_9GAMM</name>
<feature type="domain" description="Elongation factor P C-terminal" evidence="3">
    <location>
        <begin position="132"/>
        <end position="187"/>
    </location>
</feature>
<dbReference type="InterPro" id="IPR014722">
    <property type="entry name" value="Rib_uL2_dom2"/>
</dbReference>
<dbReference type="InterPro" id="IPR012340">
    <property type="entry name" value="NA-bd_OB-fold"/>
</dbReference>
<dbReference type="PROSITE" id="PS01275">
    <property type="entry name" value="EFP"/>
    <property type="match status" value="1"/>
</dbReference>
<dbReference type="CDD" id="cd05794">
    <property type="entry name" value="S1_EF-P_repeat_2"/>
    <property type="match status" value="1"/>
</dbReference>
<dbReference type="InterPro" id="IPR013185">
    <property type="entry name" value="Transl_elong_KOW-like"/>
</dbReference>
<dbReference type="Pfam" id="PF01132">
    <property type="entry name" value="EFP"/>
    <property type="match status" value="1"/>
</dbReference>
<reference evidence="5 6" key="1">
    <citation type="submission" date="2018-11" db="EMBL/GenBank/DDBJ databases">
        <title>The draft genome sequence of Amphritea balenae JAMM 1525T.</title>
        <authorList>
            <person name="Fang Z."/>
            <person name="Zhang Y."/>
            <person name="Han X."/>
        </authorList>
    </citation>
    <scope>NUCLEOTIDE SEQUENCE [LARGE SCALE GENOMIC DNA]</scope>
    <source>
        <strain evidence="5 6">JAMM 1525</strain>
    </source>
</reference>
<feature type="domain" description="Translation elongation factor P/YeiP central" evidence="4">
    <location>
        <begin position="69"/>
        <end position="124"/>
    </location>
</feature>
<evidence type="ECO:0000313" key="6">
    <source>
        <dbReference type="Proteomes" id="UP000267535"/>
    </source>
</evidence>
<dbReference type="PANTHER" id="PTHR30053:SF14">
    <property type="entry name" value="TRANSLATION ELONGATION FACTOR KOW-LIKE DOMAIN-CONTAINING PROTEIN"/>
    <property type="match status" value="1"/>
</dbReference>
<dbReference type="Gene3D" id="2.40.50.140">
    <property type="entry name" value="Nucleic acid-binding proteins"/>
    <property type="match status" value="2"/>
</dbReference>
<comment type="caution">
    <text evidence="5">The sequence shown here is derived from an EMBL/GenBank/DDBJ whole genome shotgun (WGS) entry which is preliminary data.</text>
</comment>
<dbReference type="InterPro" id="IPR013852">
    <property type="entry name" value="Transl_elong_P/YeiP_CS"/>
</dbReference>
<protein>
    <recommendedName>
        <fullName evidence="2">Elongation factor P-like protein</fullName>
    </recommendedName>
</protein>
<dbReference type="Proteomes" id="UP000267535">
    <property type="component" value="Unassembled WGS sequence"/>
</dbReference>
<dbReference type="InterPro" id="IPR008991">
    <property type="entry name" value="Translation_prot_SH3-like_sf"/>
</dbReference>
<evidence type="ECO:0000259" key="3">
    <source>
        <dbReference type="SMART" id="SM00841"/>
    </source>
</evidence>
<gene>
    <name evidence="5" type="primary">yeiP</name>
    <name evidence="5" type="ORF">EHS89_07720</name>
</gene>
<dbReference type="SUPFAM" id="SSF50104">
    <property type="entry name" value="Translation proteins SH3-like domain"/>
    <property type="match status" value="1"/>
</dbReference>
<dbReference type="EMBL" id="RQXV01000003">
    <property type="protein sequence ID" value="RRD00087.1"/>
    <property type="molecule type" value="Genomic_DNA"/>
</dbReference>
<dbReference type="Gene3D" id="2.30.30.30">
    <property type="match status" value="1"/>
</dbReference>
<comment type="similarity">
    <text evidence="1 2">Belongs to the elongation factor P family.</text>
</comment>
<evidence type="ECO:0000256" key="2">
    <source>
        <dbReference type="HAMAP-Rule" id="MF_00646"/>
    </source>
</evidence>